<dbReference type="Gene3D" id="4.10.280.10">
    <property type="entry name" value="Helix-loop-helix DNA-binding domain"/>
    <property type="match status" value="1"/>
</dbReference>
<evidence type="ECO:0000259" key="6">
    <source>
        <dbReference type="PROSITE" id="PS50888"/>
    </source>
</evidence>
<protein>
    <submittedName>
        <fullName evidence="7">Transcription factor HES-2</fullName>
    </submittedName>
</protein>
<dbReference type="SMART" id="SM00353">
    <property type="entry name" value="HLH"/>
    <property type="match status" value="1"/>
</dbReference>
<evidence type="ECO:0000256" key="5">
    <source>
        <dbReference type="SAM" id="MobiDB-lite"/>
    </source>
</evidence>
<keyword evidence="4" id="KW-0539">Nucleus</keyword>
<dbReference type="AlphaFoldDB" id="A0A4Z2DH27"/>
<name>A0A4Z2DH27_SCHJA</name>
<feature type="region of interest" description="Disordered" evidence="5">
    <location>
        <begin position="217"/>
        <end position="237"/>
    </location>
</feature>
<dbReference type="Proteomes" id="UP000311919">
    <property type="component" value="Unassembled WGS sequence"/>
</dbReference>
<dbReference type="SUPFAM" id="SSF47459">
    <property type="entry name" value="HLH, helix-loop-helix DNA-binding domain"/>
    <property type="match status" value="1"/>
</dbReference>
<evidence type="ECO:0000256" key="2">
    <source>
        <dbReference type="ARBA" id="ARBA00023015"/>
    </source>
</evidence>
<dbReference type="OrthoDB" id="6371181at2759"/>
<dbReference type="InterPro" id="IPR036638">
    <property type="entry name" value="HLH_DNA-bd_sf"/>
</dbReference>
<evidence type="ECO:0000256" key="4">
    <source>
        <dbReference type="ARBA" id="ARBA00023242"/>
    </source>
</evidence>
<evidence type="ECO:0000313" key="8">
    <source>
        <dbReference type="Proteomes" id="UP000311919"/>
    </source>
</evidence>
<comment type="caution">
    <text evidence="7">The sequence shown here is derived from an EMBL/GenBank/DDBJ whole genome shotgun (WGS) entry which is preliminary data.</text>
</comment>
<keyword evidence="2" id="KW-0805">Transcription regulation</keyword>
<reference evidence="7 8" key="1">
    <citation type="submission" date="2019-03" db="EMBL/GenBank/DDBJ databases">
        <title>An improved genome assembly of the fluke Schistosoma japonicum.</title>
        <authorList>
            <person name="Hu W."/>
            <person name="Luo F."/>
            <person name="Yin M."/>
            <person name="Mo X."/>
            <person name="Sun C."/>
            <person name="Wu Q."/>
            <person name="Zhu B."/>
            <person name="Xiang M."/>
            <person name="Wang J."/>
            <person name="Wang Y."/>
            <person name="Zhang T."/>
            <person name="Xu B."/>
            <person name="Zheng H."/>
            <person name="Feng Z."/>
        </authorList>
    </citation>
    <scope>NUCLEOTIDE SEQUENCE [LARGE SCALE GENOMIC DNA]</scope>
    <source>
        <strain evidence="7">HuSjv2</strain>
        <tissue evidence="7">Worms</tissue>
    </source>
</reference>
<accession>A0A4Z2DH27</accession>
<dbReference type="PANTHER" id="PTHR10985">
    <property type="entry name" value="BASIC HELIX-LOOP-HELIX TRANSCRIPTION FACTOR, HES-RELATED"/>
    <property type="match status" value="1"/>
</dbReference>
<dbReference type="InterPro" id="IPR011598">
    <property type="entry name" value="bHLH_dom"/>
</dbReference>
<dbReference type="GO" id="GO:0005634">
    <property type="term" value="C:nucleus"/>
    <property type="evidence" value="ECO:0007669"/>
    <property type="project" value="UniProtKB-SubCell"/>
</dbReference>
<dbReference type="InterPro" id="IPR050370">
    <property type="entry name" value="HES_HEY"/>
</dbReference>
<dbReference type="STRING" id="6182.A0A4Z2DH27"/>
<dbReference type="EMBL" id="SKCS01000143">
    <property type="protein sequence ID" value="TNN15769.1"/>
    <property type="molecule type" value="Genomic_DNA"/>
</dbReference>
<dbReference type="Pfam" id="PF00010">
    <property type="entry name" value="HLH"/>
    <property type="match status" value="1"/>
</dbReference>
<gene>
    <name evidence="7" type="ORF">EWB00_001138</name>
</gene>
<evidence type="ECO:0000313" key="7">
    <source>
        <dbReference type="EMBL" id="TNN15769.1"/>
    </source>
</evidence>
<comment type="subcellular location">
    <subcellularLocation>
        <location evidence="1">Nucleus</location>
    </subcellularLocation>
</comment>
<sequence length="286" mass="32685">MYTSTPFNNHGSQRLTIPGEMSITTENIQSDSHLHVGQSSWKKRNKPLVEKRRRQRINHALEELRRLIVEPRIKHSNKLEKADILDLTVKFVKDLTANLQPEKCQTSFIESQQAENARMFYYGYLSCETAFKNIIQKHLESQQINNESTTSLISAGTCRSNQHYLSNTFNEVIHNKQFVASQVLNTEINSLNTTSFISKQTISDSSESINSMPDYSPSHNASFQHERSNNSMNSLVPSSKHEKFISNLISCNTRSNETSISSSHNSLLSEENNYISDRGSGLWRPW</sequence>
<dbReference type="PROSITE" id="PS50888">
    <property type="entry name" value="BHLH"/>
    <property type="match status" value="1"/>
</dbReference>
<keyword evidence="3" id="KW-0804">Transcription</keyword>
<proteinExistence type="predicted"/>
<evidence type="ECO:0000256" key="3">
    <source>
        <dbReference type="ARBA" id="ARBA00023163"/>
    </source>
</evidence>
<dbReference type="GO" id="GO:0046983">
    <property type="term" value="F:protein dimerization activity"/>
    <property type="evidence" value="ECO:0007669"/>
    <property type="project" value="InterPro"/>
</dbReference>
<organism evidence="7 8">
    <name type="scientific">Schistosoma japonicum</name>
    <name type="common">Blood fluke</name>
    <dbReference type="NCBI Taxonomy" id="6182"/>
    <lineage>
        <taxon>Eukaryota</taxon>
        <taxon>Metazoa</taxon>
        <taxon>Spiralia</taxon>
        <taxon>Lophotrochozoa</taxon>
        <taxon>Platyhelminthes</taxon>
        <taxon>Trematoda</taxon>
        <taxon>Digenea</taxon>
        <taxon>Strigeidida</taxon>
        <taxon>Schistosomatoidea</taxon>
        <taxon>Schistosomatidae</taxon>
        <taxon>Schistosoma</taxon>
    </lineage>
</organism>
<feature type="domain" description="BHLH" evidence="6">
    <location>
        <begin position="41"/>
        <end position="95"/>
    </location>
</feature>
<dbReference type="CDD" id="cd11410">
    <property type="entry name" value="bHLH_O_HES"/>
    <property type="match status" value="1"/>
</dbReference>
<evidence type="ECO:0000256" key="1">
    <source>
        <dbReference type="ARBA" id="ARBA00004123"/>
    </source>
</evidence>
<keyword evidence="8" id="KW-1185">Reference proteome</keyword>